<keyword evidence="9" id="KW-0902">Two-component regulatory system</keyword>
<dbReference type="InterPro" id="IPR036890">
    <property type="entry name" value="HATPase_C_sf"/>
</dbReference>
<dbReference type="InterPro" id="IPR004358">
    <property type="entry name" value="Sig_transdc_His_kin-like_C"/>
</dbReference>
<keyword evidence="14" id="KW-1185">Reference proteome</keyword>
<dbReference type="Gene3D" id="2.60.120.260">
    <property type="entry name" value="Galactose-binding domain-like"/>
    <property type="match status" value="1"/>
</dbReference>
<dbReference type="GO" id="GO:0000155">
    <property type="term" value="F:phosphorelay sensor kinase activity"/>
    <property type="evidence" value="ECO:0007669"/>
    <property type="project" value="InterPro"/>
</dbReference>
<protein>
    <recommendedName>
        <fullName evidence="3">histidine kinase</fullName>
        <ecNumber evidence="3">2.7.13.3</ecNumber>
    </recommendedName>
</protein>
<keyword evidence="7" id="KW-0418">Kinase</keyword>
<comment type="catalytic activity">
    <reaction evidence="1">
        <text>ATP + protein L-histidine = ADP + protein N-phospho-L-histidine.</text>
        <dbReference type="EC" id="2.7.13.3"/>
    </reaction>
</comment>
<keyword evidence="8" id="KW-0067">ATP-binding</keyword>
<evidence type="ECO:0000256" key="3">
    <source>
        <dbReference type="ARBA" id="ARBA00012438"/>
    </source>
</evidence>
<dbReference type="PRINTS" id="PR00344">
    <property type="entry name" value="BCTRLSENSOR"/>
</dbReference>
<keyword evidence="10" id="KW-0472">Membrane</keyword>
<dbReference type="SUPFAM" id="SSF49785">
    <property type="entry name" value="Galactose-binding domain-like"/>
    <property type="match status" value="1"/>
</dbReference>
<organism evidence="13 14">
    <name type="scientific">Paenibacillus ferrarius</name>
    <dbReference type="NCBI Taxonomy" id="1469647"/>
    <lineage>
        <taxon>Bacteria</taxon>
        <taxon>Bacillati</taxon>
        <taxon>Bacillota</taxon>
        <taxon>Bacilli</taxon>
        <taxon>Bacillales</taxon>
        <taxon>Paenibacillaceae</taxon>
        <taxon>Paenibacillus</taxon>
    </lineage>
</organism>
<sequence>MRKSALYSVMLLIMLLGTAFRADEALAAAKAPQALHGVLDATSWSAERDGDLPLAGEWEFYWNQLLEPNDLNNPSFPLNPAFVKVPNEWHGYTSDGKPLSNNGYATYRLLIKLPPGEIHKQEALYISGIATAYRLWINGSYAASNGTVGNSKDSMIPRNYAKIVTFTPDKQQIELVLQVSNFVQRKGGLWSSIRLGSEEQISYERDKKVTIEASLAASLAIMGFYHLVIFSLRRKDMSPLFLGTLCLVIAIRTLFVGETLAVRLFPGIHWEWGTKLEYFGVLLGIALVVALVNSQYPGEMNRNLRKIAIWVSLSCAFVVLITSAGLYTRMMLAFQLWILLIFGYVAFVYVLALLRKREAAGFNCVALLLFIAAAVNDTLYYNHTVSTGDSFPLGLIGALFIQSFVLSRKFSRSFKQVEKLSGELLVINETLEEKIKERTVQLRQSVVNLQKANSELSQLEASRRHLLSGISHELGTPLTSIQGYVNGMKDGVIDPGNPKYLNLIYEKTVYLDRIIGDLMELSKLEARQMAFHFEPLPAEDYFRHIYEKYEPELRSNGQQFEWEGLQSDEESLETDGRTVTFSGDPLRMEQVVSNLLTNARKFTPAGGTIRIELLFEHETSAITLRVSDTGEGIAEEDLPFIFDRFYRGKGSRERRVVGTGLGLAIAKEIIEAHGGTVGVESKPGQGSTFFFKLQAYFDTISDSGERM</sequence>
<evidence type="ECO:0000256" key="4">
    <source>
        <dbReference type="ARBA" id="ARBA00022553"/>
    </source>
</evidence>
<dbReference type="InterPro" id="IPR011623">
    <property type="entry name" value="7TMR_DISM_rcpt_extracell_dom1"/>
</dbReference>
<evidence type="ECO:0000259" key="12">
    <source>
        <dbReference type="PROSITE" id="PS50109"/>
    </source>
</evidence>
<dbReference type="PANTHER" id="PTHR43547:SF2">
    <property type="entry name" value="HYBRID SIGNAL TRANSDUCTION HISTIDINE KINASE C"/>
    <property type="match status" value="1"/>
</dbReference>
<dbReference type="FunFam" id="3.30.565.10:FF:000006">
    <property type="entry name" value="Sensor histidine kinase WalK"/>
    <property type="match status" value="1"/>
</dbReference>
<name>A0A1V4HRV7_9BACL</name>
<dbReference type="Pfam" id="PF07695">
    <property type="entry name" value="7TMR-DISM_7TM"/>
    <property type="match status" value="1"/>
</dbReference>
<dbReference type="SMART" id="SM00388">
    <property type="entry name" value="HisKA"/>
    <property type="match status" value="1"/>
</dbReference>
<proteinExistence type="predicted"/>
<keyword evidence="10" id="KW-1133">Transmembrane helix</keyword>
<feature type="transmembrane region" description="Helical" evidence="10">
    <location>
        <begin position="361"/>
        <end position="381"/>
    </location>
</feature>
<evidence type="ECO:0000256" key="1">
    <source>
        <dbReference type="ARBA" id="ARBA00000085"/>
    </source>
</evidence>
<feature type="transmembrane region" description="Helical" evidence="10">
    <location>
        <begin position="239"/>
        <end position="256"/>
    </location>
</feature>
<dbReference type="STRING" id="1469647.BC351_15795"/>
<dbReference type="SMART" id="SM00387">
    <property type="entry name" value="HATPase_c"/>
    <property type="match status" value="1"/>
</dbReference>
<dbReference type="Gene3D" id="3.30.565.10">
    <property type="entry name" value="Histidine kinase-like ATPase, C-terminal domain"/>
    <property type="match status" value="1"/>
</dbReference>
<keyword evidence="4" id="KW-0597">Phosphoprotein</keyword>
<dbReference type="OrthoDB" id="9809348at2"/>
<dbReference type="Proteomes" id="UP000190626">
    <property type="component" value="Unassembled WGS sequence"/>
</dbReference>
<dbReference type="InterPro" id="IPR003661">
    <property type="entry name" value="HisK_dim/P_dom"/>
</dbReference>
<evidence type="ECO:0000256" key="11">
    <source>
        <dbReference type="SAM" id="SignalP"/>
    </source>
</evidence>
<dbReference type="AlphaFoldDB" id="A0A1V4HRV7"/>
<keyword evidence="11" id="KW-0732">Signal</keyword>
<feature type="signal peptide" evidence="11">
    <location>
        <begin position="1"/>
        <end position="21"/>
    </location>
</feature>
<dbReference type="Gene3D" id="1.10.287.130">
    <property type="match status" value="1"/>
</dbReference>
<evidence type="ECO:0000256" key="8">
    <source>
        <dbReference type="ARBA" id="ARBA00022840"/>
    </source>
</evidence>
<dbReference type="EMBL" id="MBTG01000002">
    <property type="protein sequence ID" value="OPH61391.1"/>
    <property type="molecule type" value="Genomic_DNA"/>
</dbReference>
<gene>
    <name evidence="13" type="ORF">BC351_15795</name>
</gene>
<dbReference type="Pfam" id="PF02518">
    <property type="entry name" value="HATPase_c"/>
    <property type="match status" value="1"/>
</dbReference>
<dbReference type="EC" id="2.7.13.3" evidence="3"/>
<evidence type="ECO:0000256" key="2">
    <source>
        <dbReference type="ARBA" id="ARBA00004651"/>
    </source>
</evidence>
<feature type="domain" description="Histidine kinase" evidence="12">
    <location>
        <begin position="469"/>
        <end position="697"/>
    </location>
</feature>
<comment type="subcellular location">
    <subcellularLocation>
        <location evidence="2">Cell membrane</location>
        <topology evidence="2">Multi-pass membrane protein</topology>
    </subcellularLocation>
</comment>
<keyword evidence="10" id="KW-0812">Transmembrane</keyword>
<dbReference type="RefSeq" id="WP_079409403.1">
    <property type="nucleotide sequence ID" value="NZ_MBTG01000002.1"/>
</dbReference>
<dbReference type="CDD" id="cd00082">
    <property type="entry name" value="HisKA"/>
    <property type="match status" value="1"/>
</dbReference>
<feature type="transmembrane region" description="Helical" evidence="10">
    <location>
        <begin position="334"/>
        <end position="354"/>
    </location>
</feature>
<dbReference type="GO" id="GO:0005524">
    <property type="term" value="F:ATP binding"/>
    <property type="evidence" value="ECO:0007669"/>
    <property type="project" value="UniProtKB-KW"/>
</dbReference>
<feature type="transmembrane region" description="Helical" evidence="10">
    <location>
        <begin position="276"/>
        <end position="296"/>
    </location>
</feature>
<dbReference type="InterPro" id="IPR003594">
    <property type="entry name" value="HATPase_dom"/>
</dbReference>
<dbReference type="PANTHER" id="PTHR43547">
    <property type="entry name" value="TWO-COMPONENT HISTIDINE KINASE"/>
    <property type="match status" value="1"/>
</dbReference>
<keyword evidence="5" id="KW-0808">Transferase</keyword>
<evidence type="ECO:0000256" key="5">
    <source>
        <dbReference type="ARBA" id="ARBA00022679"/>
    </source>
</evidence>
<dbReference type="SUPFAM" id="SSF47384">
    <property type="entry name" value="Homodimeric domain of signal transducing histidine kinase"/>
    <property type="match status" value="1"/>
</dbReference>
<feature type="transmembrane region" description="Helical" evidence="10">
    <location>
        <begin position="393"/>
        <end position="411"/>
    </location>
</feature>
<dbReference type="PROSITE" id="PS50109">
    <property type="entry name" value="HIS_KIN"/>
    <property type="match status" value="1"/>
</dbReference>
<dbReference type="InterPro" id="IPR005467">
    <property type="entry name" value="His_kinase_dom"/>
</dbReference>
<dbReference type="CDD" id="cd00075">
    <property type="entry name" value="HATPase"/>
    <property type="match status" value="1"/>
</dbReference>
<dbReference type="SUPFAM" id="SSF55874">
    <property type="entry name" value="ATPase domain of HSP90 chaperone/DNA topoisomerase II/histidine kinase"/>
    <property type="match status" value="1"/>
</dbReference>
<evidence type="ECO:0000256" key="10">
    <source>
        <dbReference type="SAM" id="Phobius"/>
    </source>
</evidence>
<reference evidence="14" key="1">
    <citation type="submission" date="2016-07" db="EMBL/GenBank/DDBJ databases">
        <authorList>
            <person name="Florea S."/>
            <person name="Webb J.S."/>
            <person name="Jaromczyk J."/>
            <person name="Schardl C.L."/>
        </authorList>
    </citation>
    <scope>NUCLEOTIDE SEQUENCE [LARGE SCALE GENOMIC DNA]</scope>
    <source>
        <strain evidence="14">CY1</strain>
    </source>
</reference>
<dbReference type="InterPro" id="IPR008979">
    <property type="entry name" value="Galactose-bd-like_sf"/>
</dbReference>
<keyword evidence="6" id="KW-0547">Nucleotide-binding</keyword>
<feature type="chain" id="PRO_5013228894" description="histidine kinase" evidence="11">
    <location>
        <begin position="22"/>
        <end position="707"/>
    </location>
</feature>
<dbReference type="GO" id="GO:0005886">
    <property type="term" value="C:plasma membrane"/>
    <property type="evidence" value="ECO:0007669"/>
    <property type="project" value="UniProtKB-SubCell"/>
</dbReference>
<comment type="caution">
    <text evidence="13">The sequence shown here is derived from an EMBL/GenBank/DDBJ whole genome shotgun (WGS) entry which is preliminary data.</text>
</comment>
<evidence type="ECO:0000313" key="13">
    <source>
        <dbReference type="EMBL" id="OPH61391.1"/>
    </source>
</evidence>
<dbReference type="Pfam" id="PF00512">
    <property type="entry name" value="HisKA"/>
    <property type="match status" value="1"/>
</dbReference>
<evidence type="ECO:0000256" key="6">
    <source>
        <dbReference type="ARBA" id="ARBA00022741"/>
    </source>
</evidence>
<evidence type="ECO:0000256" key="9">
    <source>
        <dbReference type="ARBA" id="ARBA00023012"/>
    </source>
</evidence>
<evidence type="ECO:0000313" key="14">
    <source>
        <dbReference type="Proteomes" id="UP000190626"/>
    </source>
</evidence>
<feature type="transmembrane region" description="Helical" evidence="10">
    <location>
        <begin position="213"/>
        <end position="232"/>
    </location>
</feature>
<evidence type="ECO:0000256" key="7">
    <source>
        <dbReference type="ARBA" id="ARBA00022777"/>
    </source>
</evidence>
<dbReference type="InterPro" id="IPR036097">
    <property type="entry name" value="HisK_dim/P_sf"/>
</dbReference>
<feature type="transmembrane region" description="Helical" evidence="10">
    <location>
        <begin position="308"/>
        <end position="328"/>
    </location>
</feature>
<accession>A0A1V4HRV7</accession>